<organism evidence="1 2">
    <name type="scientific">Candidatus Carbonibacillus altaicus</name>
    <dbReference type="NCBI Taxonomy" id="2163959"/>
    <lineage>
        <taxon>Bacteria</taxon>
        <taxon>Bacillati</taxon>
        <taxon>Bacillota</taxon>
        <taxon>Bacilli</taxon>
        <taxon>Bacillales</taxon>
        <taxon>Candidatus Carbonibacillus</taxon>
    </lineage>
</organism>
<name>A0A2R6Y1F5_9BACL</name>
<comment type="caution">
    <text evidence="1">The sequence shown here is derived from an EMBL/GenBank/DDBJ whole genome shotgun (WGS) entry which is preliminary data.</text>
</comment>
<evidence type="ECO:0000313" key="2">
    <source>
        <dbReference type="Proteomes" id="UP000244338"/>
    </source>
</evidence>
<evidence type="ECO:0008006" key="3">
    <source>
        <dbReference type="Google" id="ProtNLM"/>
    </source>
</evidence>
<dbReference type="AlphaFoldDB" id="A0A2R6Y1F5"/>
<reference evidence="2" key="1">
    <citation type="journal article" date="2018" name="Sci. Rep.">
        <title>Lignite coal burning seam in the remote Altai Mountains harbors a hydrogen-driven thermophilic microbial community.</title>
        <authorList>
            <person name="Kadnikov V.V."/>
            <person name="Mardanov A.V."/>
            <person name="Ivasenko D.A."/>
            <person name="Antsiferov D.V."/>
            <person name="Beletsky A.V."/>
            <person name="Karnachuk O.V."/>
            <person name="Ravin N.V."/>
        </authorList>
    </citation>
    <scope>NUCLEOTIDE SEQUENCE [LARGE SCALE GENOMIC DNA]</scope>
</reference>
<protein>
    <recommendedName>
        <fullName evidence="3">DUF1499 domain-containing protein</fullName>
    </recommendedName>
</protein>
<sequence length="135" mass="15843">MRIGYWLKHWILSREETRDAAVDPVLRTRYYREKPEHVIQLLQEQIGMVLPGWRVTYVDAKRGELMVEKKGLLGTYDMMLTVYRLSPMRAAVDVVVSRRGPIGDFGYGYRVIERLYAGLGKTLKELEERHTKIFP</sequence>
<dbReference type="EMBL" id="PEBX01000027">
    <property type="protein sequence ID" value="PTQ56472.1"/>
    <property type="molecule type" value="Genomic_DNA"/>
</dbReference>
<gene>
    <name evidence="1" type="ORF">BSOLF_0179</name>
</gene>
<evidence type="ECO:0000313" key="1">
    <source>
        <dbReference type="EMBL" id="PTQ56472.1"/>
    </source>
</evidence>
<dbReference type="Proteomes" id="UP000244338">
    <property type="component" value="Unassembled WGS sequence"/>
</dbReference>
<accession>A0A2R6Y1F5</accession>
<proteinExistence type="predicted"/>